<organism evidence="6 7">
    <name type="scientific">Lachnoanaerobaculum umeaense</name>
    <dbReference type="NCBI Taxonomy" id="617123"/>
    <lineage>
        <taxon>Bacteria</taxon>
        <taxon>Bacillati</taxon>
        <taxon>Bacillota</taxon>
        <taxon>Clostridia</taxon>
        <taxon>Lachnospirales</taxon>
        <taxon>Lachnospiraceae</taxon>
        <taxon>Lachnoanaerobaculum</taxon>
    </lineage>
</organism>
<name>A0A385Q2Y4_9FIRM</name>
<keyword evidence="5" id="KW-0472">Membrane</keyword>
<evidence type="ECO:0000256" key="5">
    <source>
        <dbReference type="ARBA" id="ARBA00023136"/>
    </source>
</evidence>
<comment type="subcellular location">
    <subcellularLocation>
        <location evidence="1">Membrane</location>
        <topology evidence="1">Multi-pass membrane protein</topology>
    </subcellularLocation>
</comment>
<reference evidence="6 7" key="1">
    <citation type="submission" date="2018-09" db="EMBL/GenBank/DDBJ databases">
        <title>Genome sequencing of Lachnoanaerobaculum umeaense DSM 23576.</title>
        <authorList>
            <person name="Kook J.-K."/>
            <person name="Park S.-N."/>
            <person name="Lim Y.K."/>
        </authorList>
    </citation>
    <scope>NUCLEOTIDE SEQUENCE [LARGE SCALE GENOMIC DNA]</scope>
    <source>
        <strain evidence="7">DSM 23576 \ CCUG 58757</strain>
    </source>
</reference>
<dbReference type="InterPro" id="IPR007267">
    <property type="entry name" value="GtrA_DPMS_TM"/>
</dbReference>
<dbReference type="PANTHER" id="PTHR38459">
    <property type="entry name" value="PROPHAGE BACTOPRENOL-LINKED GLUCOSE TRANSLOCASE HOMOLOG"/>
    <property type="match status" value="1"/>
</dbReference>
<dbReference type="InterPro" id="IPR051401">
    <property type="entry name" value="GtrA_CellWall_Glycosyl"/>
</dbReference>
<dbReference type="OrthoDB" id="361483at2"/>
<dbReference type="GO" id="GO:0000271">
    <property type="term" value="P:polysaccharide biosynthetic process"/>
    <property type="evidence" value="ECO:0007669"/>
    <property type="project" value="InterPro"/>
</dbReference>
<keyword evidence="4" id="KW-1133">Transmembrane helix</keyword>
<dbReference type="RefSeq" id="WP_111526049.1">
    <property type="nucleotide sequence ID" value="NZ_CP032364.1"/>
</dbReference>
<evidence type="ECO:0000256" key="2">
    <source>
        <dbReference type="ARBA" id="ARBA00009399"/>
    </source>
</evidence>
<keyword evidence="3" id="KW-0812">Transmembrane</keyword>
<protein>
    <submittedName>
        <fullName evidence="6">GtrA family protein</fullName>
    </submittedName>
</protein>
<dbReference type="AlphaFoldDB" id="A0A385Q2Y4"/>
<gene>
    <name evidence="6" type="ORF">D4A81_12990</name>
</gene>
<evidence type="ECO:0000313" key="7">
    <source>
        <dbReference type="Proteomes" id="UP000265562"/>
    </source>
</evidence>
<dbReference type="KEGG" id="lua:D4A81_12990"/>
<dbReference type="Pfam" id="PF04138">
    <property type="entry name" value="GtrA_DPMS_TM"/>
    <property type="match status" value="1"/>
</dbReference>
<sequence length="140" mass="16156">MLERISYYIKKYEGVLLYLIFGVLTTVINMVVYYILFASLLLPNLVSNAIAWLAAVAFAFITNKIWVFKSKSFELKIVIKELFAFITARLSTGILDMAIMYVGVDVLKRNSLYAKIFANVLVVILNYIFSKLFIFRKNKE</sequence>
<evidence type="ECO:0000256" key="4">
    <source>
        <dbReference type="ARBA" id="ARBA00022989"/>
    </source>
</evidence>
<dbReference type="GO" id="GO:0005886">
    <property type="term" value="C:plasma membrane"/>
    <property type="evidence" value="ECO:0007669"/>
    <property type="project" value="TreeGrafter"/>
</dbReference>
<evidence type="ECO:0000256" key="3">
    <source>
        <dbReference type="ARBA" id="ARBA00022692"/>
    </source>
</evidence>
<dbReference type="EMBL" id="CP032364">
    <property type="protein sequence ID" value="AYB00752.1"/>
    <property type="molecule type" value="Genomic_DNA"/>
</dbReference>
<accession>A0A385Q2Y4</accession>
<comment type="similarity">
    <text evidence="2">Belongs to the GtrA family.</text>
</comment>
<dbReference type="Proteomes" id="UP000265562">
    <property type="component" value="Chromosome"/>
</dbReference>
<dbReference type="PANTHER" id="PTHR38459:SF5">
    <property type="entry name" value="CELL WALL TEICHOIC ACID GLYCOSYLATION PROTEIN GTCA"/>
    <property type="match status" value="1"/>
</dbReference>
<keyword evidence="7" id="KW-1185">Reference proteome</keyword>
<evidence type="ECO:0000256" key="1">
    <source>
        <dbReference type="ARBA" id="ARBA00004141"/>
    </source>
</evidence>
<proteinExistence type="inferred from homology"/>
<evidence type="ECO:0000313" key="6">
    <source>
        <dbReference type="EMBL" id="AYB00752.1"/>
    </source>
</evidence>